<feature type="compositionally biased region" description="Polar residues" evidence="5">
    <location>
        <begin position="77"/>
        <end position="87"/>
    </location>
</feature>
<feature type="compositionally biased region" description="Basic and acidic residues" evidence="5">
    <location>
        <begin position="41"/>
        <end position="57"/>
    </location>
</feature>
<proteinExistence type="predicted"/>
<protein>
    <recommendedName>
        <fullName evidence="6">SH3 domain-containing protein</fullName>
    </recommendedName>
</protein>
<dbReference type="SMART" id="SM00326">
    <property type="entry name" value="SH3"/>
    <property type="match status" value="1"/>
</dbReference>
<gene>
    <name evidence="7" type="ORF">CAEBREN_25889</name>
</gene>
<evidence type="ECO:0000313" key="8">
    <source>
        <dbReference type="Proteomes" id="UP000008068"/>
    </source>
</evidence>
<dbReference type="SMART" id="SM00809">
    <property type="entry name" value="Alpha_adaptinC2"/>
    <property type="match status" value="1"/>
</dbReference>
<dbReference type="InterPro" id="IPR008152">
    <property type="entry name" value="Clathrin_a/b/g-adaptin_app_Ig"/>
</dbReference>
<keyword evidence="3" id="KW-0653">Protein transport</keyword>
<dbReference type="InterPro" id="IPR036085">
    <property type="entry name" value="PAZ_dom_sf"/>
</dbReference>
<dbReference type="FunFam" id="3.30.310.10:FF:000004">
    <property type="entry name" value="AP-2 complex subunit alpha"/>
    <property type="match status" value="1"/>
</dbReference>
<dbReference type="Gene3D" id="3.30.310.10">
    <property type="entry name" value="TATA-Binding Protein"/>
    <property type="match status" value="1"/>
</dbReference>
<dbReference type="HOGENOM" id="CLU_500825_0_0_1"/>
<evidence type="ECO:0000256" key="2">
    <source>
        <dbReference type="ARBA" id="ARBA00022448"/>
    </source>
</evidence>
<dbReference type="AlphaFoldDB" id="G0NBB6"/>
<dbReference type="SUPFAM" id="SSF50044">
    <property type="entry name" value="SH3-domain"/>
    <property type="match status" value="1"/>
</dbReference>
<evidence type="ECO:0000313" key="7">
    <source>
        <dbReference type="EMBL" id="EGT56856.1"/>
    </source>
</evidence>
<dbReference type="SUPFAM" id="SSF101690">
    <property type="entry name" value="PAZ domain"/>
    <property type="match status" value="1"/>
</dbReference>
<sequence length="544" mass="60835">MSNPLDSLLPPDYGKERPSSSPSKDPGGGKGGARDVWGNPRDPKREELKENSLEYHRGRSSSTSTSRYRTEPGATQARFSTPQQRAGTVQGYKREAEAPKRELCFTKEDEGNEPFQINIADYFKQAYCYTLKFPDLPKYLSDSTTRAMVIKSYEPRFNNELVLTKGEAVNVIEKNTDGWWRGRDTKGLCGWFPSKNVEELDAKNRSQEIVVDRPPPPAQENAGIDDAQKFRFVTVRSKKNKNAPKNFLGENKNLVNVDNLLGSNAPSTAGGNPFLTSSASAANPFAAQQHTGAQSDDVEIANKNDYTKFVTKSNAILWEDDYIQIGCKLETRNNLGRLGMFYGNKTSQPFNKFTPIITCPGALAVQLQAQAKPVEQLVAAGTQVQQLINFVCVQEFQKMPIMNIKFSFTDRAGALQNFDKNFYLPLFISKFFEPTNMTSEQFFTRWKSLGAASQEAQKIFNAQSPMETTNIETKLKGFGANLLTDVDPNPDNYVCAGIIHTQTQQIGTLIRLEPNKQAKMYRLTIRSSKDTVVQTLVDLLANQF</sequence>
<dbReference type="Gene3D" id="2.30.30.40">
    <property type="entry name" value="SH3 Domains"/>
    <property type="match status" value="1"/>
</dbReference>
<dbReference type="InterPro" id="IPR012295">
    <property type="entry name" value="TBP_dom_sf"/>
</dbReference>
<dbReference type="Proteomes" id="UP000008068">
    <property type="component" value="Unassembled WGS sequence"/>
</dbReference>
<feature type="domain" description="SH3" evidence="6">
    <location>
        <begin position="142"/>
        <end position="202"/>
    </location>
</feature>
<dbReference type="OrthoDB" id="5867669at2759"/>
<dbReference type="InterPro" id="IPR009028">
    <property type="entry name" value="Coatomer/calthrin_app_sub_C"/>
</dbReference>
<dbReference type="SUPFAM" id="SSF49348">
    <property type="entry name" value="Clathrin adaptor appendage domain"/>
    <property type="match status" value="1"/>
</dbReference>
<dbReference type="Gene3D" id="2.60.40.1230">
    <property type="match status" value="1"/>
</dbReference>
<dbReference type="InterPro" id="IPR001452">
    <property type="entry name" value="SH3_domain"/>
</dbReference>
<dbReference type="Pfam" id="PF02296">
    <property type="entry name" value="Alpha_adaptin_C"/>
    <property type="match status" value="1"/>
</dbReference>
<keyword evidence="2" id="KW-0813">Transport</keyword>
<dbReference type="Pfam" id="PF07653">
    <property type="entry name" value="SH3_2"/>
    <property type="match status" value="1"/>
</dbReference>
<dbReference type="eggNOG" id="KOG1077">
    <property type="taxonomic scope" value="Eukaryota"/>
</dbReference>
<dbReference type="SUPFAM" id="SSF55711">
    <property type="entry name" value="Subdomain of clathrin and coatomer appendage domain"/>
    <property type="match status" value="1"/>
</dbReference>
<keyword evidence="1 4" id="KW-0728">SH3 domain</keyword>
<dbReference type="GO" id="GO:0030131">
    <property type="term" value="C:clathrin adaptor complex"/>
    <property type="evidence" value="ECO:0007669"/>
    <property type="project" value="InterPro"/>
</dbReference>
<dbReference type="GO" id="GO:0016192">
    <property type="term" value="P:vesicle-mediated transport"/>
    <property type="evidence" value="ECO:0007669"/>
    <property type="project" value="InterPro"/>
</dbReference>
<evidence type="ECO:0000256" key="5">
    <source>
        <dbReference type="SAM" id="MobiDB-lite"/>
    </source>
</evidence>
<reference evidence="8" key="1">
    <citation type="submission" date="2011-07" db="EMBL/GenBank/DDBJ databases">
        <authorList>
            <consortium name="Caenorhabditis brenneri Sequencing and Analysis Consortium"/>
            <person name="Wilson R.K."/>
        </authorList>
    </citation>
    <scope>NUCLEOTIDE SEQUENCE [LARGE SCALE GENOMIC DNA]</scope>
    <source>
        <strain evidence="8">PB2801</strain>
    </source>
</reference>
<dbReference type="InterPro" id="IPR003164">
    <property type="entry name" value="Clathrin_a-adaptin_app_sub_C"/>
</dbReference>
<dbReference type="STRING" id="135651.G0NBB6"/>
<dbReference type="InterPro" id="IPR013041">
    <property type="entry name" value="Clathrin_app_Ig-like_sf"/>
</dbReference>
<evidence type="ECO:0000256" key="1">
    <source>
        <dbReference type="ARBA" id="ARBA00022443"/>
    </source>
</evidence>
<dbReference type="InParanoid" id="G0NBB6"/>
<accession>G0NBB6</accession>
<dbReference type="InterPro" id="IPR036028">
    <property type="entry name" value="SH3-like_dom_sf"/>
</dbReference>
<feature type="region of interest" description="Disordered" evidence="5">
    <location>
        <begin position="1"/>
        <end position="93"/>
    </location>
</feature>
<dbReference type="eggNOG" id="KOG4226">
    <property type="taxonomic scope" value="Eukaryota"/>
</dbReference>
<evidence type="ECO:0000256" key="3">
    <source>
        <dbReference type="ARBA" id="ARBA00022927"/>
    </source>
</evidence>
<dbReference type="EMBL" id="GL379857">
    <property type="protein sequence ID" value="EGT56856.1"/>
    <property type="molecule type" value="Genomic_DNA"/>
</dbReference>
<dbReference type="PROSITE" id="PS50002">
    <property type="entry name" value="SH3"/>
    <property type="match status" value="1"/>
</dbReference>
<dbReference type="Pfam" id="PF02883">
    <property type="entry name" value="Alpha_adaptinC2"/>
    <property type="match status" value="1"/>
</dbReference>
<dbReference type="GO" id="GO:0006886">
    <property type="term" value="P:intracellular protein transport"/>
    <property type="evidence" value="ECO:0007669"/>
    <property type="project" value="InterPro"/>
</dbReference>
<dbReference type="Gene3D" id="2.170.260.10">
    <property type="entry name" value="paz domain"/>
    <property type="match status" value="1"/>
</dbReference>
<evidence type="ECO:0000256" key="4">
    <source>
        <dbReference type="PROSITE-ProRule" id="PRU00192"/>
    </source>
</evidence>
<dbReference type="eggNOG" id="KOG2056">
    <property type="taxonomic scope" value="Eukaryota"/>
</dbReference>
<name>G0NBB6_CAEBE</name>
<evidence type="ECO:0000259" key="6">
    <source>
        <dbReference type="PROSITE" id="PS50002"/>
    </source>
</evidence>
<keyword evidence="8" id="KW-1185">Reference proteome</keyword>
<organism evidence="8">
    <name type="scientific">Caenorhabditis brenneri</name>
    <name type="common">Nematode worm</name>
    <dbReference type="NCBI Taxonomy" id="135651"/>
    <lineage>
        <taxon>Eukaryota</taxon>
        <taxon>Metazoa</taxon>
        <taxon>Ecdysozoa</taxon>
        <taxon>Nematoda</taxon>
        <taxon>Chromadorea</taxon>
        <taxon>Rhabditida</taxon>
        <taxon>Rhabditina</taxon>
        <taxon>Rhabditomorpha</taxon>
        <taxon>Rhabditoidea</taxon>
        <taxon>Rhabditidae</taxon>
        <taxon>Peloderinae</taxon>
        <taxon>Caenorhabditis</taxon>
    </lineage>
</organism>